<evidence type="ECO:0008006" key="3">
    <source>
        <dbReference type="Google" id="ProtNLM"/>
    </source>
</evidence>
<dbReference type="Gene3D" id="3.20.20.210">
    <property type="match status" value="1"/>
</dbReference>
<dbReference type="Proteomes" id="UP000001208">
    <property type="component" value="Chromosome"/>
</dbReference>
<keyword evidence="2" id="KW-1185">Reference proteome</keyword>
<dbReference type="RefSeq" id="WP_012501081.1">
    <property type="nucleotide sequence ID" value="NC_011026.1"/>
</dbReference>
<evidence type="ECO:0000313" key="2">
    <source>
        <dbReference type="Proteomes" id="UP000001208"/>
    </source>
</evidence>
<sequence length="338" mass="36768">MRNLRIPKPNGAVTGIGSLPLGNANDAVETVTRYAPEFPFWPQLPKRAQAELMLEHALFPFMEFFQPCQAKRFGYELTEDKPEAFSAALKKHDGALSEENAAGFFAFENAFAKGAFAQAKAVKGQLVGPVTLASLLFQKEKSFLSDDRLFAQVLDMQRKAALWQIERLGKLGLPVIVFFDEPALMLLSTPAYSSAGSGVLEGFAKMIFELKNTSATIGVHSCASVPYNLMQNTAADILSFDADLDLETFAGDSDFNGFVAGNGLAAYGLVPNDSEKLQTLSAAAIFERWQKAFGQTGFKQIVENGFVTASCGMGLLGENEMIKSFELQSEVSKLVKKI</sequence>
<gene>
    <name evidence="1" type="ordered locus">Ctha_2550</name>
</gene>
<name>B3QY33_CHLT3</name>
<dbReference type="AlphaFoldDB" id="B3QY33"/>
<dbReference type="InterPro" id="IPR038071">
    <property type="entry name" value="UROD/MetE-like_sf"/>
</dbReference>
<protein>
    <recommendedName>
        <fullName evidence="3">Methionine synthase</fullName>
    </recommendedName>
</protein>
<dbReference type="STRING" id="517418.Ctha_2550"/>
<reference evidence="1 2" key="1">
    <citation type="submission" date="2008-06" db="EMBL/GenBank/DDBJ databases">
        <title>Complete sequence of Chloroherpeton thalassium ATCC 35110.</title>
        <authorList>
            <consortium name="US DOE Joint Genome Institute"/>
            <person name="Lucas S."/>
            <person name="Copeland A."/>
            <person name="Lapidus A."/>
            <person name="Glavina del Rio T."/>
            <person name="Dalin E."/>
            <person name="Tice H."/>
            <person name="Bruce D."/>
            <person name="Goodwin L."/>
            <person name="Pitluck S."/>
            <person name="Schmutz J."/>
            <person name="Larimer F."/>
            <person name="Land M."/>
            <person name="Hauser L."/>
            <person name="Kyrpides N."/>
            <person name="Mikhailova N."/>
            <person name="Liu Z."/>
            <person name="Li T."/>
            <person name="Zhao F."/>
            <person name="Overmann J."/>
            <person name="Bryant D.A."/>
            <person name="Richardson P."/>
        </authorList>
    </citation>
    <scope>NUCLEOTIDE SEQUENCE [LARGE SCALE GENOMIC DNA]</scope>
    <source>
        <strain evidence="2">ATCC 35110 / GB-78</strain>
    </source>
</reference>
<dbReference type="KEGG" id="cts:Ctha_2550"/>
<accession>B3QY33</accession>
<proteinExistence type="predicted"/>
<dbReference type="SUPFAM" id="SSF51726">
    <property type="entry name" value="UROD/MetE-like"/>
    <property type="match status" value="1"/>
</dbReference>
<dbReference type="HOGENOM" id="CLU_789227_0_0_10"/>
<dbReference type="EMBL" id="CP001100">
    <property type="protein sequence ID" value="ACF14999.1"/>
    <property type="molecule type" value="Genomic_DNA"/>
</dbReference>
<dbReference type="eggNOG" id="COG0620">
    <property type="taxonomic scope" value="Bacteria"/>
</dbReference>
<organism evidence="1 2">
    <name type="scientific">Chloroherpeton thalassium (strain ATCC 35110 / GB-78)</name>
    <dbReference type="NCBI Taxonomy" id="517418"/>
    <lineage>
        <taxon>Bacteria</taxon>
        <taxon>Pseudomonadati</taxon>
        <taxon>Chlorobiota</taxon>
        <taxon>Chlorobiia</taxon>
        <taxon>Chlorobiales</taxon>
        <taxon>Chloroherpetonaceae</taxon>
        <taxon>Chloroherpeton</taxon>
    </lineage>
</organism>
<evidence type="ECO:0000313" key="1">
    <source>
        <dbReference type="EMBL" id="ACF14999.1"/>
    </source>
</evidence>
<dbReference type="OrthoDB" id="108036at2"/>